<keyword evidence="3" id="KW-0378">Hydrolase</keyword>
<dbReference type="SUPFAM" id="SSF52540">
    <property type="entry name" value="P-loop containing nucleoside triphosphate hydrolases"/>
    <property type="match status" value="1"/>
</dbReference>
<protein>
    <recommendedName>
        <fullName evidence="5">IRG-type G domain-containing protein</fullName>
    </recommendedName>
</protein>
<dbReference type="Proteomes" id="UP000054018">
    <property type="component" value="Unassembled WGS sequence"/>
</dbReference>
<keyword evidence="7" id="KW-1185">Reference proteome</keyword>
<evidence type="ECO:0000256" key="1">
    <source>
        <dbReference type="ARBA" id="ARBA00005429"/>
    </source>
</evidence>
<dbReference type="Pfam" id="PF05049">
    <property type="entry name" value="IIGP"/>
    <property type="match status" value="1"/>
</dbReference>
<dbReference type="InterPro" id="IPR030385">
    <property type="entry name" value="G_IRG_dom"/>
</dbReference>
<dbReference type="InterPro" id="IPR027417">
    <property type="entry name" value="P-loop_NTPase"/>
</dbReference>
<evidence type="ECO:0000256" key="4">
    <source>
        <dbReference type="ARBA" id="ARBA00023134"/>
    </source>
</evidence>
<keyword evidence="4" id="KW-0342">GTP-binding</keyword>
<organism evidence="6 7">
    <name type="scientific">Pisolithus microcarpus 441</name>
    <dbReference type="NCBI Taxonomy" id="765257"/>
    <lineage>
        <taxon>Eukaryota</taxon>
        <taxon>Fungi</taxon>
        <taxon>Dikarya</taxon>
        <taxon>Basidiomycota</taxon>
        <taxon>Agaricomycotina</taxon>
        <taxon>Agaricomycetes</taxon>
        <taxon>Agaricomycetidae</taxon>
        <taxon>Boletales</taxon>
        <taxon>Sclerodermatineae</taxon>
        <taxon>Pisolithaceae</taxon>
        <taxon>Pisolithus</taxon>
    </lineage>
</organism>
<evidence type="ECO:0000313" key="7">
    <source>
        <dbReference type="Proteomes" id="UP000054018"/>
    </source>
</evidence>
<dbReference type="PANTHER" id="PTHR32341:SF10">
    <property type="entry name" value="INTERFERON-INDUCIBLE GTPASE 5"/>
    <property type="match status" value="1"/>
</dbReference>
<dbReference type="Gene3D" id="3.40.50.300">
    <property type="entry name" value="P-loop containing nucleotide triphosphate hydrolases"/>
    <property type="match status" value="1"/>
</dbReference>
<dbReference type="InterPro" id="IPR051515">
    <property type="entry name" value="IRG"/>
</dbReference>
<evidence type="ECO:0000259" key="5">
    <source>
        <dbReference type="PROSITE" id="PS51716"/>
    </source>
</evidence>
<reference evidence="6 7" key="1">
    <citation type="submission" date="2014-04" db="EMBL/GenBank/DDBJ databases">
        <authorList>
            <consortium name="DOE Joint Genome Institute"/>
            <person name="Kuo A."/>
            <person name="Kohler A."/>
            <person name="Costa M.D."/>
            <person name="Nagy L.G."/>
            <person name="Floudas D."/>
            <person name="Copeland A."/>
            <person name="Barry K.W."/>
            <person name="Cichocki N."/>
            <person name="Veneault-Fourrey C."/>
            <person name="LaButti K."/>
            <person name="Lindquist E.A."/>
            <person name="Lipzen A."/>
            <person name="Lundell T."/>
            <person name="Morin E."/>
            <person name="Murat C."/>
            <person name="Sun H."/>
            <person name="Tunlid A."/>
            <person name="Henrissat B."/>
            <person name="Grigoriev I.V."/>
            <person name="Hibbett D.S."/>
            <person name="Martin F."/>
            <person name="Nordberg H.P."/>
            <person name="Cantor M.N."/>
            <person name="Hua S.X."/>
        </authorList>
    </citation>
    <scope>NUCLEOTIDE SEQUENCE [LARGE SCALE GENOMIC DNA]</scope>
    <source>
        <strain evidence="6 7">441</strain>
    </source>
</reference>
<dbReference type="EMBL" id="KN834255">
    <property type="protein sequence ID" value="KIK11293.1"/>
    <property type="molecule type" value="Genomic_DNA"/>
</dbReference>
<dbReference type="InterPro" id="IPR007743">
    <property type="entry name" value="Immunity-related_GTPase-like"/>
</dbReference>
<evidence type="ECO:0000256" key="2">
    <source>
        <dbReference type="ARBA" id="ARBA00022741"/>
    </source>
</evidence>
<evidence type="ECO:0000256" key="3">
    <source>
        <dbReference type="ARBA" id="ARBA00022801"/>
    </source>
</evidence>
<accession>A0A0C9YTS4</accession>
<dbReference type="AlphaFoldDB" id="A0A0C9YTS4"/>
<sequence>MKVTQTAVDKTAREAVDSAHTAREVLEEAEDRLKKGIQPIVVPTSEEVVATKTRVQYEPGRFHFAVAGVAGSGKSPFVNAICGVNTQHAEIGRYSDPNPALPFAWYNIPGAGTPQQPDWLYFNTQGLSVFDCVSVLFDDRFTQMDIAILTNCMRFQISTYIVRSKADVHIRNITYEEGYNSDRDDAPVRESLFPSARRRFIASMRTNLKENLKEGGLPDQRVYIVSNNILLSNVKDRSPTESLTSWN</sequence>
<reference evidence="7" key="2">
    <citation type="submission" date="2015-01" db="EMBL/GenBank/DDBJ databases">
        <title>Evolutionary Origins and Diversification of the Mycorrhizal Mutualists.</title>
        <authorList>
            <consortium name="DOE Joint Genome Institute"/>
            <consortium name="Mycorrhizal Genomics Consortium"/>
            <person name="Kohler A."/>
            <person name="Kuo A."/>
            <person name="Nagy L.G."/>
            <person name="Floudas D."/>
            <person name="Copeland A."/>
            <person name="Barry K.W."/>
            <person name="Cichocki N."/>
            <person name="Veneault-Fourrey C."/>
            <person name="LaButti K."/>
            <person name="Lindquist E.A."/>
            <person name="Lipzen A."/>
            <person name="Lundell T."/>
            <person name="Morin E."/>
            <person name="Murat C."/>
            <person name="Riley R."/>
            <person name="Ohm R."/>
            <person name="Sun H."/>
            <person name="Tunlid A."/>
            <person name="Henrissat B."/>
            <person name="Grigoriev I.V."/>
            <person name="Hibbett D.S."/>
            <person name="Martin F."/>
        </authorList>
    </citation>
    <scope>NUCLEOTIDE SEQUENCE [LARGE SCALE GENOMIC DNA]</scope>
    <source>
        <strain evidence="7">441</strain>
    </source>
</reference>
<dbReference type="PANTHER" id="PTHR32341">
    <property type="entry name" value="INTERFERON-INDUCIBLE GTPASE"/>
    <property type="match status" value="1"/>
</dbReference>
<dbReference type="HOGENOM" id="CLU_034479_1_0_1"/>
<dbReference type="PROSITE" id="PS51716">
    <property type="entry name" value="G_IRG"/>
    <property type="match status" value="1"/>
</dbReference>
<proteinExistence type="inferred from homology"/>
<dbReference type="GO" id="GO:0016787">
    <property type="term" value="F:hydrolase activity"/>
    <property type="evidence" value="ECO:0007669"/>
    <property type="project" value="UniProtKB-KW"/>
</dbReference>
<evidence type="ECO:0000313" key="6">
    <source>
        <dbReference type="EMBL" id="KIK11293.1"/>
    </source>
</evidence>
<dbReference type="OrthoDB" id="2650718at2759"/>
<feature type="domain" description="IRG-type G" evidence="5">
    <location>
        <begin position="60"/>
        <end position="247"/>
    </location>
</feature>
<comment type="similarity">
    <text evidence="1">Belongs to the TRAFAC class dynamin-like GTPase superfamily. IRG family.</text>
</comment>
<name>A0A0C9YTS4_9AGAM</name>
<dbReference type="GO" id="GO:0016020">
    <property type="term" value="C:membrane"/>
    <property type="evidence" value="ECO:0007669"/>
    <property type="project" value="InterPro"/>
</dbReference>
<keyword evidence="2" id="KW-0547">Nucleotide-binding</keyword>
<dbReference type="STRING" id="765257.A0A0C9YTS4"/>
<dbReference type="GO" id="GO:0005525">
    <property type="term" value="F:GTP binding"/>
    <property type="evidence" value="ECO:0007669"/>
    <property type="project" value="UniProtKB-KW"/>
</dbReference>
<gene>
    <name evidence="6" type="ORF">PISMIDRAFT_19657</name>
</gene>